<protein>
    <recommendedName>
        <fullName evidence="6">Symplekin</fullName>
    </recommendedName>
</protein>
<dbReference type="InterPro" id="IPR032460">
    <property type="entry name" value="Symplekin/Pta1_N"/>
</dbReference>
<dbReference type="InterPro" id="IPR022075">
    <property type="entry name" value="Symplekin_C"/>
</dbReference>
<dbReference type="EMBL" id="JAMQYH010000005">
    <property type="protein sequence ID" value="KAJ1687421.1"/>
    <property type="molecule type" value="Genomic_DNA"/>
</dbReference>
<dbReference type="Gene3D" id="1.25.10.10">
    <property type="entry name" value="Leucine-rich Repeat Variant"/>
    <property type="match status" value="1"/>
</dbReference>
<evidence type="ECO:0000259" key="3">
    <source>
        <dbReference type="Pfam" id="PF12295"/>
    </source>
</evidence>
<dbReference type="SUPFAM" id="SSF48371">
    <property type="entry name" value="ARM repeat"/>
    <property type="match status" value="1"/>
</dbReference>
<dbReference type="PANTHER" id="PTHR47184">
    <property type="entry name" value="PHOSPHATIDYLINOSITOL 3-AND 4-KINASE FAMILY PROTEIN-RELATED"/>
    <property type="match status" value="1"/>
</dbReference>
<evidence type="ECO:0000256" key="1">
    <source>
        <dbReference type="SAM" id="MobiDB-lite"/>
    </source>
</evidence>
<proteinExistence type="predicted"/>
<feature type="compositionally biased region" description="Basic and acidic residues" evidence="1">
    <location>
        <begin position="553"/>
        <end position="569"/>
    </location>
</feature>
<evidence type="ECO:0000313" key="4">
    <source>
        <dbReference type="EMBL" id="KAJ1687421.1"/>
    </source>
</evidence>
<gene>
    <name evidence="4" type="ORF">LUZ63_018811</name>
</gene>
<feature type="compositionally biased region" description="Basic and acidic residues" evidence="1">
    <location>
        <begin position="323"/>
        <end position="332"/>
    </location>
</feature>
<organism evidence="4 5">
    <name type="scientific">Rhynchospora breviuscula</name>
    <dbReference type="NCBI Taxonomy" id="2022672"/>
    <lineage>
        <taxon>Eukaryota</taxon>
        <taxon>Viridiplantae</taxon>
        <taxon>Streptophyta</taxon>
        <taxon>Embryophyta</taxon>
        <taxon>Tracheophyta</taxon>
        <taxon>Spermatophyta</taxon>
        <taxon>Magnoliopsida</taxon>
        <taxon>Liliopsida</taxon>
        <taxon>Poales</taxon>
        <taxon>Cyperaceae</taxon>
        <taxon>Cyperoideae</taxon>
        <taxon>Rhynchosporeae</taxon>
        <taxon>Rhynchospora</taxon>
    </lineage>
</organism>
<evidence type="ECO:0000313" key="5">
    <source>
        <dbReference type="Proteomes" id="UP001151287"/>
    </source>
</evidence>
<dbReference type="Proteomes" id="UP001151287">
    <property type="component" value="Unassembled WGS sequence"/>
</dbReference>
<feature type="region of interest" description="Disordered" evidence="1">
    <location>
        <begin position="287"/>
        <end position="342"/>
    </location>
</feature>
<evidence type="ECO:0000259" key="2">
    <source>
        <dbReference type="Pfam" id="PF11935"/>
    </source>
</evidence>
<name>A0A9Q0C513_9POAL</name>
<reference evidence="4" key="1">
    <citation type="journal article" date="2022" name="Cell">
        <title>Repeat-based holocentromeres influence genome architecture and karyotype evolution.</title>
        <authorList>
            <person name="Hofstatter P.G."/>
            <person name="Thangavel G."/>
            <person name="Lux T."/>
            <person name="Neumann P."/>
            <person name="Vondrak T."/>
            <person name="Novak P."/>
            <person name="Zhang M."/>
            <person name="Costa L."/>
            <person name="Castellani M."/>
            <person name="Scott A."/>
            <person name="Toegelov H."/>
            <person name="Fuchs J."/>
            <person name="Mata-Sucre Y."/>
            <person name="Dias Y."/>
            <person name="Vanzela A.L.L."/>
            <person name="Huettel B."/>
            <person name="Almeida C.C.S."/>
            <person name="Simkova H."/>
            <person name="Souza G."/>
            <person name="Pedrosa-Harand A."/>
            <person name="Macas J."/>
            <person name="Mayer K.F.X."/>
            <person name="Houben A."/>
            <person name="Marques A."/>
        </authorList>
    </citation>
    <scope>NUCLEOTIDE SEQUENCE</scope>
    <source>
        <strain evidence="4">RhyBre1mFocal</strain>
    </source>
</reference>
<dbReference type="AlphaFoldDB" id="A0A9Q0C513"/>
<dbReference type="OrthoDB" id="331600at2759"/>
<keyword evidence="5" id="KW-1185">Reference proteome</keyword>
<dbReference type="PANTHER" id="PTHR47184:SF3">
    <property type="entry name" value="PHOSPHATIDYLINOSITOL 3-AND 4-KINASE FAMILY PROTEIN-RELATED"/>
    <property type="match status" value="1"/>
</dbReference>
<feature type="compositionally biased region" description="Basic and acidic residues" evidence="1">
    <location>
        <begin position="418"/>
        <end position="435"/>
    </location>
</feature>
<feature type="compositionally biased region" description="Polar residues" evidence="1">
    <location>
        <begin position="391"/>
        <end position="400"/>
    </location>
</feature>
<evidence type="ECO:0008006" key="6">
    <source>
        <dbReference type="Google" id="ProtNLM"/>
    </source>
</evidence>
<feature type="region of interest" description="Disordered" evidence="1">
    <location>
        <begin position="545"/>
        <end position="573"/>
    </location>
</feature>
<dbReference type="Pfam" id="PF12295">
    <property type="entry name" value="Symplekin_C"/>
    <property type="match status" value="1"/>
</dbReference>
<feature type="region of interest" description="Disordered" evidence="1">
    <location>
        <begin position="391"/>
        <end position="448"/>
    </location>
</feature>
<dbReference type="Pfam" id="PF11935">
    <property type="entry name" value="SYMPK_PTA1_N"/>
    <property type="match status" value="1"/>
</dbReference>
<sequence length="1197" mass="132252">MELETWRGGGMAMPEGSLRFDSSRALRFLDDVGPELTEDIVVLMPTLISFLRHADPLVVKKSVTCGTVLIAGVLQEIAFQINSFGRVDRWLEEMWSWMVQFKDFVSSLLSESVSIGAKTAVLKFLETCVLLFTPHPDATGSPGKGFNIVNIPRGYCRFLDPVLLESDGIKALNLLLDVFHSSYSLHGTIIITCINCLVAIAKKRPIYYERVLSELLGFYPSINSIQGAHSPSIRFNLRAGLLGFLRSTNPSMVESRDKLIMALRGLSPGESTEQIIRQVEKMSRNLERSTRDNFRSYKDEHPPPAEDPISRKRGSTLLIPEDLPSKRARSDESDQNETNSELTPAGKMIAVIGALIAEGERGVGPLELLISNIHADLMADIVIETMQQLPKSLPVSSPRTQVPAGALMENPLGTGDGTEGKRDPRRDPRRLDPRRPAGPMGSTGTNNIQSQVNTDIIPADSHPVPSSSSLASRLPPLLPLSEPNFVETAANVEMKIESELKPLQDFKLTDVTETLIKEGTEIKTEEITRTTAPPPELTYFEQDAAMSTPSDHNSVESDRPLQGEKKDSLMEDASASSGELPVFPLCFELNEREKREACQMAIRRIIDGKSDYHLQLLARMIALNDPEDEILGQIQKHIFVDFHRHKGHELALHLLYHLKAVMAMDSSSGASDRYEKFLLSLARALLDNLPSTDKSFSRLLGDAPLLPDSAFHLLEELCGATDGRTHKEREIDGGDRVTQGLGTVWSLILGRPSARMACLDIALKCAVHSQDEVRSKAIRLVVNKLYLLSYASVRIEEFATNKLLSIVHDQSLEMEVDQTTSRDAKVEIMNQESSVTSSQSSEPGFSENESGLVLGRLSGLSLSQAQTQISLFFALCSKKPSLLRVVFDVYGKTPKAVKQAIHRHLPVLLRNLGSCSELLDIIYNLPEGSENLITLVLQVLTEESTPSADLIGAVKHLYFTKLKDPVILIPMLSSLSKEEVMPIFPRLLELPLDKFQAALARILQGSAHTGPALTPTEVLIAIHDINPEKDGVALKKVTDACTACFEQRTVFTQQVLAKALNQMVEKTPLPLLFMRTVIQTIDAFPSLVDFVMSLLSKLVSKQIWKMPKLYAGFLKCVYQTQPHSFPVLLELPFTQLENVLMKHANLRAPLAAYVINKNIHATLPGQTLKMLGLLNEPQQTTPRPFDSGASIQGATLT</sequence>
<comment type="caution">
    <text evidence="4">The sequence shown here is derived from an EMBL/GenBank/DDBJ whole genome shotgun (WGS) entry which is preliminary data.</text>
</comment>
<feature type="region of interest" description="Disordered" evidence="1">
    <location>
        <begin position="1178"/>
        <end position="1197"/>
    </location>
</feature>
<dbReference type="InterPro" id="IPR016024">
    <property type="entry name" value="ARM-type_fold"/>
</dbReference>
<feature type="domain" description="Symplekin C-terminal" evidence="3">
    <location>
        <begin position="964"/>
        <end position="1142"/>
    </location>
</feature>
<accession>A0A9Q0C513</accession>
<dbReference type="InterPro" id="IPR011989">
    <property type="entry name" value="ARM-like"/>
</dbReference>
<feature type="compositionally biased region" description="Basic and acidic residues" evidence="1">
    <location>
        <begin position="287"/>
        <end position="310"/>
    </location>
</feature>
<feature type="domain" description="Symplekin/Pta1 N-terminal" evidence="2">
    <location>
        <begin position="55"/>
        <end position="260"/>
    </location>
</feature>